<protein>
    <submittedName>
        <fullName evidence="1">Uncharacterized protein</fullName>
    </submittedName>
</protein>
<evidence type="ECO:0000313" key="1">
    <source>
        <dbReference type="EMBL" id="QDT11834.1"/>
    </source>
</evidence>
<dbReference type="Proteomes" id="UP000319817">
    <property type="component" value="Chromosome"/>
</dbReference>
<name>A0A517NXI1_9BACT</name>
<dbReference type="EMBL" id="CP036526">
    <property type="protein sequence ID" value="QDT11834.1"/>
    <property type="molecule type" value="Genomic_DNA"/>
</dbReference>
<reference evidence="1 2" key="1">
    <citation type="submission" date="2019-02" db="EMBL/GenBank/DDBJ databases">
        <title>Deep-cultivation of Planctomycetes and their phenomic and genomic characterization uncovers novel biology.</title>
        <authorList>
            <person name="Wiegand S."/>
            <person name="Jogler M."/>
            <person name="Boedeker C."/>
            <person name="Pinto D."/>
            <person name="Vollmers J."/>
            <person name="Rivas-Marin E."/>
            <person name="Kohn T."/>
            <person name="Peeters S.H."/>
            <person name="Heuer A."/>
            <person name="Rast P."/>
            <person name="Oberbeckmann S."/>
            <person name="Bunk B."/>
            <person name="Jeske O."/>
            <person name="Meyerdierks A."/>
            <person name="Storesund J.E."/>
            <person name="Kallscheuer N."/>
            <person name="Luecker S."/>
            <person name="Lage O.M."/>
            <person name="Pohl T."/>
            <person name="Merkel B.J."/>
            <person name="Hornburger P."/>
            <person name="Mueller R.-W."/>
            <person name="Bruemmer F."/>
            <person name="Labrenz M."/>
            <person name="Spormann A.M."/>
            <person name="Op den Camp H."/>
            <person name="Overmann J."/>
            <person name="Amann R."/>
            <person name="Jetten M.S.M."/>
            <person name="Mascher T."/>
            <person name="Medema M.H."/>
            <person name="Devos D.P."/>
            <person name="Kaster A.-K."/>
            <person name="Ovreas L."/>
            <person name="Rohde M."/>
            <person name="Galperin M.Y."/>
            <person name="Jogler C."/>
        </authorList>
    </citation>
    <scope>NUCLEOTIDE SEQUENCE [LARGE SCALE GENOMIC DNA]</scope>
    <source>
        <strain evidence="1 2">K23_9</strain>
    </source>
</reference>
<sequence>MMNNEAAFAALWMIFAKKPQIQHNPTFLLTANQSVMGVFY</sequence>
<proteinExistence type="predicted"/>
<dbReference type="RefSeq" id="WP_419189121.1">
    <property type="nucleotide sequence ID" value="NZ_CP036526.1"/>
</dbReference>
<evidence type="ECO:0000313" key="2">
    <source>
        <dbReference type="Proteomes" id="UP000319817"/>
    </source>
</evidence>
<accession>A0A517NXI1</accession>
<gene>
    <name evidence="1" type="ORF">K239x_38340</name>
</gene>
<organism evidence="1 2">
    <name type="scientific">Stieleria marina</name>
    <dbReference type="NCBI Taxonomy" id="1930275"/>
    <lineage>
        <taxon>Bacteria</taxon>
        <taxon>Pseudomonadati</taxon>
        <taxon>Planctomycetota</taxon>
        <taxon>Planctomycetia</taxon>
        <taxon>Pirellulales</taxon>
        <taxon>Pirellulaceae</taxon>
        <taxon>Stieleria</taxon>
    </lineage>
</organism>
<dbReference type="AlphaFoldDB" id="A0A517NXI1"/>
<keyword evidence="2" id="KW-1185">Reference proteome</keyword>